<dbReference type="Proteomes" id="UP000827724">
    <property type="component" value="Unassembled WGS sequence"/>
</dbReference>
<evidence type="ECO:0000313" key="2">
    <source>
        <dbReference type="EMBL" id="KAH6608055.1"/>
    </source>
</evidence>
<evidence type="ECO:0000256" key="1">
    <source>
        <dbReference type="SAM" id="MobiDB-lite"/>
    </source>
</evidence>
<feature type="region of interest" description="Disordered" evidence="1">
    <location>
        <begin position="1"/>
        <end position="124"/>
    </location>
</feature>
<feature type="compositionally biased region" description="Basic residues" evidence="1">
    <location>
        <begin position="75"/>
        <end position="89"/>
    </location>
</feature>
<gene>
    <name evidence="2" type="ORF">Trco_004368</name>
</gene>
<accession>A0A9P8QQW5</accession>
<dbReference type="OrthoDB" id="4897481at2759"/>
<name>A0A9P8QQW5_9HYPO</name>
<sequence length="124" mass="13193">MDGLAVEQYTRTPPLASTESHMATLPTQPSPREPSEKQELPHHPMLSTAALLNPIVEKAPTPPPVEEPVPLHLHSLPHSRAHSHAHSHSHSPSPVENGASATTTTTTTPPRELANGTAVDDAPE</sequence>
<protein>
    <submittedName>
        <fullName evidence="2">Uncharacterized protein</fullName>
    </submittedName>
</protein>
<comment type="caution">
    <text evidence="2">The sequence shown here is derived from an EMBL/GenBank/DDBJ whole genome shotgun (WGS) entry which is preliminary data.</text>
</comment>
<evidence type="ECO:0000313" key="3">
    <source>
        <dbReference type="Proteomes" id="UP000827724"/>
    </source>
</evidence>
<reference evidence="2" key="1">
    <citation type="submission" date="2021-08" db="EMBL/GenBank/DDBJ databases">
        <title>Chromosome-Level Trichoderma cornu-damae using Hi-C Data.</title>
        <authorList>
            <person name="Kim C.S."/>
        </authorList>
    </citation>
    <scope>NUCLEOTIDE SEQUENCE</scope>
    <source>
        <strain evidence="2">KA19-0412C</strain>
    </source>
</reference>
<feature type="compositionally biased region" description="Polar residues" evidence="1">
    <location>
        <begin position="9"/>
        <end position="27"/>
    </location>
</feature>
<dbReference type="EMBL" id="JAIWOZ010000003">
    <property type="protein sequence ID" value="KAH6608055.1"/>
    <property type="molecule type" value="Genomic_DNA"/>
</dbReference>
<keyword evidence="3" id="KW-1185">Reference proteome</keyword>
<proteinExistence type="predicted"/>
<feature type="compositionally biased region" description="Basic and acidic residues" evidence="1">
    <location>
        <begin position="33"/>
        <end position="42"/>
    </location>
</feature>
<organism evidence="2 3">
    <name type="scientific">Trichoderma cornu-damae</name>
    <dbReference type="NCBI Taxonomy" id="654480"/>
    <lineage>
        <taxon>Eukaryota</taxon>
        <taxon>Fungi</taxon>
        <taxon>Dikarya</taxon>
        <taxon>Ascomycota</taxon>
        <taxon>Pezizomycotina</taxon>
        <taxon>Sordariomycetes</taxon>
        <taxon>Hypocreomycetidae</taxon>
        <taxon>Hypocreales</taxon>
        <taxon>Hypocreaceae</taxon>
        <taxon>Trichoderma</taxon>
    </lineage>
</organism>
<dbReference type="AlphaFoldDB" id="A0A9P8QQW5"/>